<keyword evidence="2" id="KW-1185">Reference proteome</keyword>
<organism evidence="2 3">
    <name type="scientific">Betta splendens</name>
    <name type="common">Siamese fighting fish</name>
    <dbReference type="NCBI Taxonomy" id="158456"/>
    <lineage>
        <taxon>Eukaryota</taxon>
        <taxon>Metazoa</taxon>
        <taxon>Chordata</taxon>
        <taxon>Craniata</taxon>
        <taxon>Vertebrata</taxon>
        <taxon>Euteleostomi</taxon>
        <taxon>Actinopterygii</taxon>
        <taxon>Neopterygii</taxon>
        <taxon>Teleostei</taxon>
        <taxon>Neoteleostei</taxon>
        <taxon>Acanthomorphata</taxon>
        <taxon>Anabantaria</taxon>
        <taxon>Anabantiformes</taxon>
        <taxon>Anabantoidei</taxon>
        <taxon>Osphronemidae</taxon>
        <taxon>Betta</taxon>
    </lineage>
</organism>
<proteinExistence type="predicted"/>
<dbReference type="PANTHER" id="PTHR46148:SF57">
    <property type="entry name" value="OS12G0499874 PROTEIN"/>
    <property type="match status" value="1"/>
</dbReference>
<reference evidence="3" key="1">
    <citation type="submission" date="2025-08" db="UniProtKB">
        <authorList>
            <consortium name="RefSeq"/>
        </authorList>
    </citation>
    <scope>IDENTIFICATION</scope>
</reference>
<name>A0A9W2XTI8_BETSP</name>
<dbReference type="GeneID" id="114855952"/>
<dbReference type="Pfam" id="PF24626">
    <property type="entry name" value="SH3_Tf2-1"/>
    <property type="match status" value="1"/>
</dbReference>
<dbReference type="OrthoDB" id="1430630at2759"/>
<evidence type="ECO:0000313" key="3">
    <source>
        <dbReference type="RefSeq" id="XP_055365077.1"/>
    </source>
</evidence>
<protein>
    <submittedName>
        <fullName evidence="3">Uncharacterized protein LOC114855952</fullName>
    </submittedName>
</protein>
<gene>
    <name evidence="3" type="primary">LOC114855952</name>
</gene>
<accession>A0A9W2XTI8</accession>
<dbReference type="KEGG" id="bspl:114855952"/>
<feature type="domain" description="Tf2-1-like SH3-like" evidence="1">
    <location>
        <begin position="201"/>
        <end position="261"/>
    </location>
</feature>
<evidence type="ECO:0000259" key="1">
    <source>
        <dbReference type="Pfam" id="PF24626"/>
    </source>
</evidence>
<dbReference type="PANTHER" id="PTHR46148">
    <property type="entry name" value="CHROMO DOMAIN-CONTAINING PROTEIN"/>
    <property type="match status" value="1"/>
</dbReference>
<sequence length="345" mass="38989">MNRSICHDQTKEVLRSTCNVLILIVVSGNKAISNLSTKTRHQAGEPYLATPLRCPNSPLIQVTNSGGTWTSAILSSVPLYPYWSLVTETNKGIREQSQHIGWRGQNSRLFYIRTIRTWSISGWQGNSRQARWSLFFGRFNFHLSYRPGPSNGKPDALSRIHEVQVPSAHALLLSWRRTWLRAQARFKDNADLKRSQDYEVGDQVWLSTEDLHLKVPSRKLAQKFIGPFTIIKVINPVSVKLSLPRTLGIYPTFHVSRLKPFRSSPLVPPTPLPLPPRMVDGEVAYSIKTLGGSEAANTWWTGRGTVQRSICGFPLDSFWIAASSRSSTGRTRIFRGHRQLKEDSD</sequence>
<dbReference type="RefSeq" id="XP_055365077.1">
    <property type="nucleotide sequence ID" value="XM_055509102.1"/>
</dbReference>
<dbReference type="AlphaFoldDB" id="A0A9W2XTI8"/>
<evidence type="ECO:0000313" key="2">
    <source>
        <dbReference type="Proteomes" id="UP000515150"/>
    </source>
</evidence>
<dbReference type="InterPro" id="IPR056924">
    <property type="entry name" value="SH3_Tf2-1"/>
</dbReference>
<dbReference type="Proteomes" id="UP000515150">
    <property type="component" value="Chromosome 5"/>
</dbReference>